<dbReference type="EMBL" id="ML975293">
    <property type="protein sequence ID" value="KAF1835017.1"/>
    <property type="molecule type" value="Genomic_DNA"/>
</dbReference>
<gene>
    <name evidence="14" type="ORF">BDW02DRAFT_568424</name>
</gene>
<feature type="region of interest" description="Disordered" evidence="13">
    <location>
        <begin position="353"/>
        <end position="378"/>
    </location>
</feature>
<keyword evidence="5" id="KW-1133">Transmembrane helix</keyword>
<dbReference type="GO" id="GO:0052650">
    <property type="term" value="F:all-trans-retinol dehydrogenase (NADP+) activity"/>
    <property type="evidence" value="ECO:0007669"/>
    <property type="project" value="UniProtKB-ARBA"/>
</dbReference>
<dbReference type="PROSITE" id="PS00061">
    <property type="entry name" value="ADH_SHORT"/>
    <property type="match status" value="1"/>
</dbReference>
<evidence type="ECO:0000256" key="6">
    <source>
        <dbReference type="ARBA" id="ARBA00023002"/>
    </source>
</evidence>
<keyword evidence="8" id="KW-0472">Membrane</keyword>
<evidence type="ECO:0000256" key="11">
    <source>
        <dbReference type="ARBA" id="ARBA00082544"/>
    </source>
</evidence>
<accession>A0A6A5KH24</accession>
<evidence type="ECO:0000256" key="13">
    <source>
        <dbReference type="SAM" id="MobiDB-lite"/>
    </source>
</evidence>
<keyword evidence="7" id="KW-0443">Lipid metabolism</keyword>
<evidence type="ECO:0000256" key="2">
    <source>
        <dbReference type="ARBA" id="ARBA00006484"/>
    </source>
</evidence>
<dbReference type="FunFam" id="3.40.50.720:FF:000131">
    <property type="entry name" value="Short-chain dehydrogenase/reductase 3"/>
    <property type="match status" value="1"/>
</dbReference>
<dbReference type="Pfam" id="PF00106">
    <property type="entry name" value="adh_short"/>
    <property type="match status" value="1"/>
</dbReference>
<evidence type="ECO:0000256" key="3">
    <source>
        <dbReference type="ARBA" id="ARBA00022692"/>
    </source>
</evidence>
<keyword evidence="6" id="KW-0560">Oxidoreductase</keyword>
<dbReference type="GO" id="GO:0016020">
    <property type="term" value="C:membrane"/>
    <property type="evidence" value="ECO:0007669"/>
    <property type="project" value="UniProtKB-SubCell"/>
</dbReference>
<dbReference type="AlphaFoldDB" id="A0A6A5KH24"/>
<keyword evidence="3" id="KW-0812">Transmembrane</keyword>
<comment type="similarity">
    <text evidence="2 12">Belongs to the short-chain dehydrogenases/reductases (SDR) family.</text>
</comment>
<dbReference type="PANTHER" id="PTHR24322">
    <property type="entry name" value="PKSB"/>
    <property type="match status" value="1"/>
</dbReference>
<evidence type="ECO:0000256" key="10">
    <source>
        <dbReference type="ARBA" id="ARBA00068717"/>
    </source>
</evidence>
<dbReference type="PANTHER" id="PTHR24322:SF736">
    <property type="entry name" value="RETINOL DEHYDROGENASE 10"/>
    <property type="match status" value="1"/>
</dbReference>
<evidence type="ECO:0000313" key="14">
    <source>
        <dbReference type="EMBL" id="KAF1835017.1"/>
    </source>
</evidence>
<dbReference type="PRINTS" id="PR00081">
    <property type="entry name" value="GDHRDH"/>
</dbReference>
<dbReference type="Proteomes" id="UP000800040">
    <property type="component" value="Unassembled WGS sequence"/>
</dbReference>
<organism evidence="14 15">
    <name type="scientific">Decorospora gaudefroyi</name>
    <dbReference type="NCBI Taxonomy" id="184978"/>
    <lineage>
        <taxon>Eukaryota</taxon>
        <taxon>Fungi</taxon>
        <taxon>Dikarya</taxon>
        <taxon>Ascomycota</taxon>
        <taxon>Pezizomycotina</taxon>
        <taxon>Dothideomycetes</taxon>
        <taxon>Pleosporomycetidae</taxon>
        <taxon>Pleosporales</taxon>
        <taxon>Pleosporineae</taxon>
        <taxon>Pleosporaceae</taxon>
        <taxon>Decorospora</taxon>
    </lineage>
</organism>
<dbReference type="InterPro" id="IPR036291">
    <property type="entry name" value="NAD(P)-bd_dom_sf"/>
</dbReference>
<comment type="subcellular location">
    <subcellularLocation>
        <location evidence="1">Membrane</location>
        <topology evidence="1">Multi-pass membrane protein</topology>
    </subcellularLocation>
</comment>
<proteinExistence type="inferred from homology"/>
<keyword evidence="15" id="KW-1185">Reference proteome</keyword>
<reference evidence="14" key="1">
    <citation type="submission" date="2020-01" db="EMBL/GenBank/DDBJ databases">
        <authorList>
            <consortium name="DOE Joint Genome Institute"/>
            <person name="Haridas S."/>
            <person name="Albert R."/>
            <person name="Binder M."/>
            <person name="Bloem J."/>
            <person name="Labutti K."/>
            <person name="Salamov A."/>
            <person name="Andreopoulos B."/>
            <person name="Baker S.E."/>
            <person name="Barry K."/>
            <person name="Bills G."/>
            <person name="Bluhm B.H."/>
            <person name="Cannon C."/>
            <person name="Castanera R."/>
            <person name="Culley D.E."/>
            <person name="Daum C."/>
            <person name="Ezra D."/>
            <person name="Gonzalez J.B."/>
            <person name="Henrissat B."/>
            <person name="Kuo A."/>
            <person name="Liang C."/>
            <person name="Lipzen A."/>
            <person name="Lutzoni F."/>
            <person name="Magnuson J."/>
            <person name="Mondo S."/>
            <person name="Nolan M."/>
            <person name="Ohm R."/>
            <person name="Pangilinan J."/>
            <person name="Park H.-J."/>
            <person name="Ramirez L."/>
            <person name="Alfaro M."/>
            <person name="Sun H."/>
            <person name="Tritt A."/>
            <person name="Yoshinaga Y."/>
            <person name="Zwiers L.-H."/>
            <person name="Turgeon B.G."/>
            <person name="Goodwin S.B."/>
            <person name="Spatafora J.W."/>
            <person name="Crous P.W."/>
            <person name="Grigoriev I.V."/>
        </authorList>
    </citation>
    <scope>NUCLEOTIDE SEQUENCE</scope>
    <source>
        <strain evidence="14">P77</strain>
    </source>
</reference>
<name>A0A6A5KH24_9PLEO</name>
<dbReference type="SUPFAM" id="SSF51735">
    <property type="entry name" value="NAD(P)-binding Rossmann-fold domains"/>
    <property type="match status" value="1"/>
</dbReference>
<evidence type="ECO:0000256" key="5">
    <source>
        <dbReference type="ARBA" id="ARBA00022989"/>
    </source>
</evidence>
<evidence type="ECO:0000313" key="15">
    <source>
        <dbReference type="Proteomes" id="UP000800040"/>
    </source>
</evidence>
<evidence type="ECO:0000256" key="1">
    <source>
        <dbReference type="ARBA" id="ARBA00004141"/>
    </source>
</evidence>
<evidence type="ECO:0000256" key="9">
    <source>
        <dbReference type="ARBA" id="ARBA00059620"/>
    </source>
</evidence>
<evidence type="ECO:0000256" key="4">
    <source>
        <dbReference type="ARBA" id="ARBA00022857"/>
    </source>
</evidence>
<dbReference type="PRINTS" id="PR00080">
    <property type="entry name" value="SDRFAMILY"/>
</dbReference>
<keyword evidence="4" id="KW-0521">NADP</keyword>
<evidence type="ECO:0000256" key="8">
    <source>
        <dbReference type="ARBA" id="ARBA00023136"/>
    </source>
</evidence>
<sequence>MPIRSEWSLAREGITGDTFTRLLKLTAFNPTLTIPLLLLARYTQKGSLLAGEHATAHKALKHLAGWGLAVAANAWLNDAVTNNWASDSYVWSREVVVVTGGSDGIGKIVVQLLAEKGIKVAVLDVQELTYEAPSSVRFFQCDLTSPSAIASAASSIRSTFGNPTILINNAGVARGKTILDSSEKDINLTFKVNTISHYHLTQQFLPSMISANHGMIVTIASLASYLSAPSMVDYASSKAAALSFHEGLAAELVTHYHAPRVRTVLMCQGYTRTALFDGFDPRGVLFPETVAEEVVKAVLAGKSAHLTLPGNAWASVPRIRGLPLWIQYGLRKRLERLMRGWKGRQVLQPSEVVEGGTGGGVDVDEKKGGDGTVLVDGE</sequence>
<evidence type="ECO:0000256" key="12">
    <source>
        <dbReference type="RuleBase" id="RU000363"/>
    </source>
</evidence>
<evidence type="ECO:0000256" key="7">
    <source>
        <dbReference type="ARBA" id="ARBA00023098"/>
    </source>
</evidence>
<dbReference type="Gene3D" id="3.40.50.720">
    <property type="entry name" value="NAD(P)-binding Rossmann-like Domain"/>
    <property type="match status" value="1"/>
</dbReference>
<dbReference type="OrthoDB" id="10253736at2759"/>
<comment type="function">
    <text evidence="9">Catalyzes the reduction of all-trans-retinal to all-trans-retinol in the presence of NADPH.</text>
</comment>
<dbReference type="InterPro" id="IPR002347">
    <property type="entry name" value="SDR_fam"/>
</dbReference>
<protein>
    <recommendedName>
        <fullName evidence="10">Short-chain dehydrogenase/reductase 3</fullName>
    </recommendedName>
    <alternativeName>
        <fullName evidence="11">Retinal short-chain dehydrogenase/reductase 1</fullName>
    </alternativeName>
</protein>
<dbReference type="InterPro" id="IPR020904">
    <property type="entry name" value="Sc_DH/Rdtase_CS"/>
</dbReference>